<dbReference type="Proteomes" id="UP000887560">
    <property type="component" value="Unplaced"/>
</dbReference>
<reference evidence="3" key="1">
    <citation type="submission" date="2022-11" db="UniProtKB">
        <authorList>
            <consortium name="WormBaseParasite"/>
        </authorList>
    </citation>
    <scope>IDENTIFICATION</scope>
</reference>
<accession>A0A915NKV3</accession>
<organism evidence="2 3">
    <name type="scientific">Meloidogyne floridensis</name>
    <dbReference type="NCBI Taxonomy" id="298350"/>
    <lineage>
        <taxon>Eukaryota</taxon>
        <taxon>Metazoa</taxon>
        <taxon>Ecdysozoa</taxon>
        <taxon>Nematoda</taxon>
        <taxon>Chromadorea</taxon>
        <taxon>Rhabditida</taxon>
        <taxon>Tylenchina</taxon>
        <taxon>Tylenchomorpha</taxon>
        <taxon>Tylenchoidea</taxon>
        <taxon>Meloidogynidae</taxon>
        <taxon>Meloidogyninae</taxon>
        <taxon>Meloidogyne</taxon>
    </lineage>
</organism>
<dbReference type="AlphaFoldDB" id="A0A915NKV3"/>
<keyword evidence="2" id="KW-1185">Reference proteome</keyword>
<protein>
    <submittedName>
        <fullName evidence="3">Glucuronosyltransferase</fullName>
    </submittedName>
</protein>
<proteinExistence type="predicted"/>
<keyword evidence="1" id="KW-0472">Membrane</keyword>
<name>A0A915NKV3_9BILA</name>
<keyword evidence="1" id="KW-0812">Transmembrane</keyword>
<dbReference type="WBParaSite" id="scf7180000418252.g2219">
    <property type="protein sequence ID" value="scf7180000418252.g2219"/>
    <property type="gene ID" value="scf7180000418252.g2219"/>
</dbReference>
<keyword evidence="1" id="KW-1133">Transmembrane helix</keyword>
<evidence type="ECO:0000313" key="3">
    <source>
        <dbReference type="WBParaSite" id="scf7180000418252.g2219"/>
    </source>
</evidence>
<evidence type="ECO:0000256" key="1">
    <source>
        <dbReference type="SAM" id="Phobius"/>
    </source>
</evidence>
<feature type="transmembrane region" description="Helical" evidence="1">
    <location>
        <begin position="12"/>
        <end position="31"/>
    </location>
</feature>
<sequence>MTTSLRMLSNGNQLFIGIALGIFLGLCISMFDDDYLLTVNIHTPDPFFNILPSQLIKERRKQPQNLTLRCIVLLTSGERQKPEKEFSAILDTWGRDLLFFTDSASLQQRYADVLNVSSRILLVQGQSSPLNTNDWPYIHTNNLLDLLNKVDDNVPLIIGSRQTKINLLRSIFSNLFPFFGISSTDWPISATISTDVPIIISPKAFFTISRLCGVQSTNYVTSWWQKIILFYKINARGVPQHTGRTIGGCAIQMGIALLDPIDEESRPLIVKRNLRAIFSKSEQIQSKKSLNSTILQINECCSDRAIAFGLLNHKDRRLLDFGVRRLKVFGKDRL</sequence>
<evidence type="ECO:0000313" key="2">
    <source>
        <dbReference type="Proteomes" id="UP000887560"/>
    </source>
</evidence>